<evidence type="ECO:0000256" key="5">
    <source>
        <dbReference type="PIRSR" id="PIRSR604808-1"/>
    </source>
</evidence>
<dbReference type="NCBIfam" id="TIGR00195">
    <property type="entry name" value="exoDNase_III"/>
    <property type="match status" value="1"/>
</dbReference>
<dbReference type="GO" id="GO:0008311">
    <property type="term" value="F:double-stranded DNA 3'-5' DNA exonuclease activity"/>
    <property type="evidence" value="ECO:0007669"/>
    <property type="project" value="TreeGrafter"/>
</dbReference>
<evidence type="ECO:0000256" key="3">
    <source>
        <dbReference type="ARBA" id="ARBA00022801"/>
    </source>
</evidence>
<feature type="active site" evidence="5">
    <location>
        <position position="208"/>
    </location>
</feature>
<feature type="binding site" evidence="6">
    <location>
        <position position="248"/>
    </location>
    <ligand>
        <name>Mg(2+)</name>
        <dbReference type="ChEBI" id="CHEBI:18420"/>
        <label>1</label>
    </ligand>
</feature>
<dbReference type="FunFam" id="3.60.10.10:FF:000130">
    <property type="entry name" value="DNA-(apurinic or apyrimidinic site) lyase"/>
    <property type="match status" value="1"/>
</dbReference>
<dbReference type="CDD" id="cd09087">
    <property type="entry name" value="Ape1-like_AP-endo"/>
    <property type="match status" value="1"/>
</dbReference>
<dbReference type="PROSITE" id="PS51435">
    <property type="entry name" value="AP_NUCLEASE_F1_4"/>
    <property type="match status" value="1"/>
</dbReference>
<comment type="similarity">
    <text evidence="8">Belongs to the DNA repair enzymes AP/ExoA family.</text>
</comment>
<evidence type="ECO:0000256" key="1">
    <source>
        <dbReference type="ARBA" id="ARBA00001936"/>
    </source>
</evidence>
<feature type="binding site" evidence="6">
    <location>
        <position position="250"/>
    </location>
    <ligand>
        <name>Mg(2+)</name>
        <dbReference type="ChEBI" id="CHEBI:18420"/>
        <label>1</label>
    </ligand>
</feature>
<dbReference type="Proteomes" id="UP000688137">
    <property type="component" value="Unassembled WGS sequence"/>
</dbReference>
<keyword evidence="8" id="KW-0227">DNA damage</keyword>
<dbReference type="GO" id="GO:0046872">
    <property type="term" value="F:metal ion binding"/>
    <property type="evidence" value="ECO:0007669"/>
    <property type="project" value="UniProtKB-KW"/>
</dbReference>
<dbReference type="InterPro" id="IPR004808">
    <property type="entry name" value="AP_endonuc_1"/>
</dbReference>
<accession>A0A8S1KFM3</accession>
<keyword evidence="2 6" id="KW-0479">Metal-binding</keyword>
<evidence type="ECO:0000313" key="11">
    <source>
        <dbReference type="EMBL" id="CAD8052993.1"/>
    </source>
</evidence>
<reference evidence="11" key="1">
    <citation type="submission" date="2021-01" db="EMBL/GenBank/DDBJ databases">
        <authorList>
            <consortium name="Genoscope - CEA"/>
            <person name="William W."/>
        </authorList>
    </citation>
    <scope>NUCLEOTIDE SEQUENCE</scope>
</reference>
<dbReference type="GO" id="GO:0008081">
    <property type="term" value="F:phosphoric diester hydrolase activity"/>
    <property type="evidence" value="ECO:0007669"/>
    <property type="project" value="TreeGrafter"/>
</dbReference>
<keyword evidence="3" id="KW-0378">Hydrolase</keyword>
<feature type="region of interest" description="Disordered" evidence="9">
    <location>
        <begin position="22"/>
        <end position="57"/>
    </location>
</feature>
<feature type="site" description="Transition state stabilizer" evidence="7">
    <location>
        <position position="250"/>
    </location>
</feature>
<feature type="binding site" evidence="6">
    <location>
        <position position="344"/>
    </location>
    <ligand>
        <name>Mg(2+)</name>
        <dbReference type="ChEBI" id="CHEBI:18420"/>
        <label>1</label>
    </ligand>
</feature>
<organism evidence="11 12">
    <name type="scientific">Paramecium primaurelia</name>
    <dbReference type="NCBI Taxonomy" id="5886"/>
    <lineage>
        <taxon>Eukaryota</taxon>
        <taxon>Sar</taxon>
        <taxon>Alveolata</taxon>
        <taxon>Ciliophora</taxon>
        <taxon>Intramacronucleata</taxon>
        <taxon>Oligohymenophorea</taxon>
        <taxon>Peniculida</taxon>
        <taxon>Parameciidae</taxon>
        <taxon>Paramecium</taxon>
    </lineage>
</organism>
<gene>
    <name evidence="11" type="ORF">PPRIM_AZ9-3.1.T0200104</name>
</gene>
<dbReference type="OMA" id="WWSYRGR"/>
<evidence type="ECO:0000313" key="12">
    <source>
        <dbReference type="Proteomes" id="UP000688137"/>
    </source>
</evidence>
<dbReference type="GO" id="GO:0005634">
    <property type="term" value="C:nucleus"/>
    <property type="evidence" value="ECO:0007669"/>
    <property type="project" value="TreeGrafter"/>
</dbReference>
<evidence type="ECO:0000256" key="8">
    <source>
        <dbReference type="RuleBase" id="RU362131"/>
    </source>
</evidence>
<dbReference type="GO" id="GO:0003677">
    <property type="term" value="F:DNA binding"/>
    <property type="evidence" value="ECO:0007669"/>
    <property type="project" value="InterPro"/>
</dbReference>
<keyword evidence="8" id="KW-0234">DNA repair</keyword>
<feature type="binding site" evidence="6">
    <location>
        <position position="345"/>
    </location>
    <ligand>
        <name>Mg(2+)</name>
        <dbReference type="ChEBI" id="CHEBI:18420"/>
        <label>1</label>
    </ligand>
</feature>
<feature type="site" description="Interaction with DNA substrate" evidence="7">
    <location>
        <position position="345"/>
    </location>
</feature>
<dbReference type="GO" id="GO:0003906">
    <property type="term" value="F:DNA-(apurinic or apyrimidinic site) endonuclease activity"/>
    <property type="evidence" value="ECO:0007669"/>
    <property type="project" value="TreeGrafter"/>
</dbReference>
<dbReference type="PROSITE" id="PS00727">
    <property type="entry name" value="AP_NUCLEASE_F1_2"/>
    <property type="match status" value="1"/>
</dbReference>
<evidence type="ECO:0000256" key="6">
    <source>
        <dbReference type="PIRSR" id="PIRSR604808-2"/>
    </source>
</evidence>
<dbReference type="PANTHER" id="PTHR22748">
    <property type="entry name" value="AP ENDONUCLEASE"/>
    <property type="match status" value="1"/>
</dbReference>
<dbReference type="InterPro" id="IPR005135">
    <property type="entry name" value="Endo/exonuclease/phosphatase"/>
</dbReference>
<evidence type="ECO:0000256" key="9">
    <source>
        <dbReference type="SAM" id="MobiDB-lite"/>
    </source>
</evidence>
<proteinExistence type="inferred from homology"/>
<comment type="cofactor">
    <cofactor evidence="6 8">
        <name>Mg(2+)</name>
        <dbReference type="ChEBI" id="CHEBI:18420"/>
    </cofactor>
    <cofactor evidence="6 8">
        <name>Mn(2+)</name>
        <dbReference type="ChEBI" id="CHEBI:29035"/>
    </cofactor>
    <text evidence="6 8">Probably binds two magnesium or manganese ions per subunit.</text>
</comment>
<feature type="active site" description="Proton donor/acceptor" evidence="5">
    <location>
        <position position="248"/>
    </location>
</feature>
<evidence type="ECO:0000259" key="10">
    <source>
        <dbReference type="Pfam" id="PF03372"/>
    </source>
</evidence>
<feature type="binding site" evidence="6">
    <location>
        <position position="102"/>
    </location>
    <ligand>
        <name>Mg(2+)</name>
        <dbReference type="ChEBI" id="CHEBI:18420"/>
        <label>1</label>
    </ligand>
</feature>
<dbReference type="PANTHER" id="PTHR22748:SF6">
    <property type="entry name" value="DNA-(APURINIC OR APYRIMIDINIC SITE) ENDONUCLEASE"/>
    <property type="match status" value="1"/>
</dbReference>
<keyword evidence="4 6" id="KW-0460">Magnesium</keyword>
<comment type="cofactor">
    <cofactor evidence="1">
        <name>Mn(2+)</name>
        <dbReference type="ChEBI" id="CHEBI:29035"/>
    </cofactor>
</comment>
<feature type="compositionally biased region" description="Basic and acidic residues" evidence="9">
    <location>
        <begin position="47"/>
        <end position="57"/>
    </location>
</feature>
<dbReference type="NCBIfam" id="TIGR00633">
    <property type="entry name" value="xth"/>
    <property type="match status" value="1"/>
</dbReference>
<protein>
    <recommendedName>
        <fullName evidence="8">DNA-(apurinic or apyrimidinic site) endonuclease</fullName>
        <ecNumber evidence="8">3.1.-.-</ecNumber>
    </recommendedName>
</protein>
<comment type="caution">
    <text evidence="11">The sequence shown here is derived from an EMBL/GenBank/DDBJ whole genome shotgun (WGS) entry which is preliminary data.</text>
</comment>
<dbReference type="Pfam" id="PF03372">
    <property type="entry name" value="Exo_endo_phos"/>
    <property type="match status" value="1"/>
</dbReference>
<dbReference type="EC" id="3.1.-.-" evidence="8"/>
<dbReference type="InterPro" id="IPR020848">
    <property type="entry name" value="AP_endonuclease_F1_CS"/>
</dbReference>
<dbReference type="EMBL" id="CAJJDM010000017">
    <property type="protein sequence ID" value="CAD8052993.1"/>
    <property type="molecule type" value="Genomic_DNA"/>
</dbReference>
<dbReference type="AlphaFoldDB" id="A0A8S1KFM3"/>
<feature type="site" description="Important for catalytic activity" evidence="7">
    <location>
        <position position="319"/>
    </location>
</feature>
<sequence>MLQIARNLIKHTHLFKISKMPPKITLDSNSNENVQKENKSKSQNQKEGSKVKNEKKSNPKILKQQTLKLVDKKGQIVDLSQKKLDLGDGIFQQDKLKISSWNINGLRASSKKESAVTYLNDKKFDIICLNELKVAQEAFDKENLITKLPKDYFAYLNFCKIKAGYSGVAILSKVKPISIKFDMGIHKHDQEGRIITAEFEKFNLVACYVPNSGDKLDRLNYRTQEWDVDFQNYLDQLKQKKNTIICGDLNVSHTEIDLANPDGNKRSAGFTQEERDSFSKFLSKGWIDTFRHLYPKEIKYSYFSPRFNSRETNKGWRIDYFVVNQEAIGSVIHTDIITTIEGSDHVPIECDIDLTKL</sequence>
<feature type="domain" description="Endonuclease/exonuclease/phosphatase" evidence="10">
    <location>
        <begin position="100"/>
        <end position="345"/>
    </location>
</feature>
<evidence type="ECO:0000256" key="4">
    <source>
        <dbReference type="ARBA" id="ARBA00022842"/>
    </source>
</evidence>
<feature type="active site" description="Proton acceptor" evidence="5">
    <location>
        <position position="345"/>
    </location>
</feature>
<keyword evidence="6" id="KW-0464">Manganese</keyword>
<keyword evidence="12" id="KW-1185">Reference proteome</keyword>
<name>A0A8S1KFM3_PARPR</name>
<feature type="binding site" evidence="6">
    <location>
        <position position="131"/>
    </location>
    <ligand>
        <name>Mg(2+)</name>
        <dbReference type="ChEBI" id="CHEBI:18420"/>
        <label>1</label>
    </ligand>
</feature>
<evidence type="ECO:0000256" key="7">
    <source>
        <dbReference type="PIRSR" id="PIRSR604808-3"/>
    </source>
</evidence>
<dbReference type="GO" id="GO:0006284">
    <property type="term" value="P:base-excision repair"/>
    <property type="evidence" value="ECO:0007669"/>
    <property type="project" value="TreeGrafter"/>
</dbReference>
<evidence type="ECO:0000256" key="2">
    <source>
        <dbReference type="ARBA" id="ARBA00022723"/>
    </source>
</evidence>